<evidence type="ECO:0000256" key="1">
    <source>
        <dbReference type="SAM" id="MobiDB-lite"/>
    </source>
</evidence>
<evidence type="ECO:0000313" key="3">
    <source>
        <dbReference type="Proteomes" id="UP000321058"/>
    </source>
</evidence>
<protein>
    <submittedName>
        <fullName evidence="2">Uncharacterized protein</fullName>
    </submittedName>
</protein>
<sequence>MVSAESIQPRKKRARATKHTFTLWDNHVAVVRRTPEGKAVVVHLDHDGRPIGCTTEAWPDELCGVGWHHGGIKRLVERLPLQGAPLNPAPDGEIGFGVEERGQTVTPARRSSPKNSSTKR</sequence>
<dbReference type="RefSeq" id="WP_147155768.1">
    <property type="nucleotide sequence ID" value="NZ_BKAJ01000163.1"/>
</dbReference>
<dbReference type="Proteomes" id="UP000321058">
    <property type="component" value="Unassembled WGS sequence"/>
</dbReference>
<name>A0A512NN92_9HYPH</name>
<dbReference type="EMBL" id="BKAJ01000163">
    <property type="protein sequence ID" value="GEP60417.1"/>
    <property type="molecule type" value="Genomic_DNA"/>
</dbReference>
<comment type="caution">
    <text evidence="2">The sequence shown here is derived from an EMBL/GenBank/DDBJ whole genome shotgun (WGS) entry which is preliminary data.</text>
</comment>
<feature type="region of interest" description="Disordered" evidence="1">
    <location>
        <begin position="86"/>
        <end position="120"/>
    </location>
</feature>
<organism evidence="2 3">
    <name type="scientific">Reyranella soli</name>
    <dbReference type="NCBI Taxonomy" id="1230389"/>
    <lineage>
        <taxon>Bacteria</taxon>
        <taxon>Pseudomonadati</taxon>
        <taxon>Pseudomonadota</taxon>
        <taxon>Alphaproteobacteria</taxon>
        <taxon>Hyphomicrobiales</taxon>
        <taxon>Reyranellaceae</taxon>
        <taxon>Reyranella</taxon>
    </lineage>
</organism>
<reference evidence="2 3" key="1">
    <citation type="submission" date="2019-07" db="EMBL/GenBank/DDBJ databases">
        <title>Whole genome shotgun sequence of Reyranella soli NBRC 108950.</title>
        <authorList>
            <person name="Hosoyama A."/>
            <person name="Uohara A."/>
            <person name="Ohji S."/>
            <person name="Ichikawa N."/>
        </authorList>
    </citation>
    <scope>NUCLEOTIDE SEQUENCE [LARGE SCALE GENOMIC DNA]</scope>
    <source>
        <strain evidence="2 3">NBRC 108950</strain>
    </source>
</reference>
<proteinExistence type="predicted"/>
<dbReference type="AlphaFoldDB" id="A0A512NN92"/>
<evidence type="ECO:0000313" key="2">
    <source>
        <dbReference type="EMBL" id="GEP60417.1"/>
    </source>
</evidence>
<accession>A0A512NN92</accession>
<keyword evidence="3" id="KW-1185">Reference proteome</keyword>
<gene>
    <name evidence="2" type="ORF">RSO01_75830</name>
</gene>